<evidence type="ECO:0000256" key="9">
    <source>
        <dbReference type="ARBA" id="ARBA00023002"/>
    </source>
</evidence>
<name>A7TN84_VANPO</name>
<comment type="similarity">
    <text evidence="3">Belongs to the HTP reductase family.</text>
</comment>
<dbReference type="Proteomes" id="UP000000267">
    <property type="component" value="Unassembled WGS sequence"/>
</dbReference>
<dbReference type="PANTHER" id="PTHR38011">
    <property type="entry name" value="DIHYDROFOLATE REDUCTASE FAMILY PROTEIN (AFU_ORTHOLOGUE AFUA_8G06820)"/>
    <property type="match status" value="1"/>
</dbReference>
<evidence type="ECO:0000259" key="14">
    <source>
        <dbReference type="Pfam" id="PF01872"/>
    </source>
</evidence>
<dbReference type="EC" id="1.1.1.302" evidence="5"/>
<dbReference type="EMBL" id="DS480428">
    <property type="protein sequence ID" value="EDO16302.1"/>
    <property type="molecule type" value="Genomic_DNA"/>
</dbReference>
<dbReference type="InParanoid" id="A7TN84"/>
<evidence type="ECO:0000256" key="6">
    <source>
        <dbReference type="ARBA" id="ARBA00015035"/>
    </source>
</evidence>
<feature type="domain" description="Bacterial bifunctional deaminase-reductase C-terminal" evidence="14">
    <location>
        <begin position="29"/>
        <end position="231"/>
    </location>
</feature>
<evidence type="ECO:0000256" key="7">
    <source>
        <dbReference type="ARBA" id="ARBA00022619"/>
    </source>
</evidence>
<dbReference type="InterPro" id="IPR002734">
    <property type="entry name" value="RibDG_C"/>
</dbReference>
<dbReference type="HOGENOM" id="CLU_036590_5_0_1"/>
<evidence type="ECO:0000256" key="3">
    <source>
        <dbReference type="ARBA" id="ARBA00009723"/>
    </source>
</evidence>
<dbReference type="Gene3D" id="3.40.430.10">
    <property type="entry name" value="Dihydrofolate Reductase, subunit A"/>
    <property type="match status" value="1"/>
</dbReference>
<dbReference type="PANTHER" id="PTHR38011:SF7">
    <property type="entry name" value="2,5-DIAMINO-6-RIBOSYLAMINO-4(3H)-PYRIMIDINONE 5'-PHOSPHATE REDUCTASE"/>
    <property type="match status" value="1"/>
</dbReference>
<keyword evidence="9" id="KW-0560">Oxidoreductase</keyword>
<gene>
    <name evidence="15" type="ORF">Kpol_1053p40</name>
</gene>
<dbReference type="GO" id="GO:0050661">
    <property type="term" value="F:NADP binding"/>
    <property type="evidence" value="ECO:0007669"/>
    <property type="project" value="InterPro"/>
</dbReference>
<evidence type="ECO:0000256" key="13">
    <source>
        <dbReference type="ARBA" id="ARBA00049020"/>
    </source>
</evidence>
<evidence type="ECO:0000256" key="12">
    <source>
        <dbReference type="ARBA" id="ARBA00047550"/>
    </source>
</evidence>
<organism evidence="16">
    <name type="scientific">Vanderwaltozyma polyspora (strain ATCC 22028 / DSM 70294 / BCRC 21397 / CBS 2163 / NBRC 10782 / NRRL Y-8283 / UCD 57-17)</name>
    <name type="common">Kluyveromyces polysporus</name>
    <dbReference type="NCBI Taxonomy" id="436907"/>
    <lineage>
        <taxon>Eukaryota</taxon>
        <taxon>Fungi</taxon>
        <taxon>Dikarya</taxon>
        <taxon>Ascomycota</taxon>
        <taxon>Saccharomycotina</taxon>
        <taxon>Saccharomycetes</taxon>
        <taxon>Saccharomycetales</taxon>
        <taxon>Saccharomycetaceae</taxon>
        <taxon>Vanderwaltozyma</taxon>
    </lineage>
</organism>
<evidence type="ECO:0000256" key="2">
    <source>
        <dbReference type="ARBA" id="ARBA00005104"/>
    </source>
</evidence>
<dbReference type="STRING" id="436907.A7TN84"/>
<dbReference type="Pfam" id="PF01872">
    <property type="entry name" value="RibD_C"/>
    <property type="match status" value="1"/>
</dbReference>
<dbReference type="KEGG" id="vpo:Kpol_1053p40"/>
<keyword evidence="16" id="KW-1185">Reference proteome</keyword>
<keyword evidence="8" id="KW-0521">NADP</keyword>
<evidence type="ECO:0000256" key="5">
    <source>
        <dbReference type="ARBA" id="ARBA00012851"/>
    </source>
</evidence>
<dbReference type="GO" id="GO:0008703">
    <property type="term" value="F:5-amino-6-(5-phosphoribosylamino)uracil reductase activity"/>
    <property type="evidence" value="ECO:0007669"/>
    <property type="project" value="EnsemblFungi"/>
</dbReference>
<dbReference type="FunCoup" id="A7TN84">
    <property type="interactions" value="130"/>
</dbReference>
<dbReference type="SUPFAM" id="SSF53597">
    <property type="entry name" value="Dihydrofolate reductase-like"/>
    <property type="match status" value="1"/>
</dbReference>
<evidence type="ECO:0000313" key="15">
    <source>
        <dbReference type="EMBL" id="EDO16302.1"/>
    </source>
</evidence>
<dbReference type="InterPro" id="IPR011549">
    <property type="entry name" value="RibD_C"/>
</dbReference>
<accession>A7TN84</accession>
<dbReference type="OrthoDB" id="5432at2759"/>
<dbReference type="RefSeq" id="XP_001644160.1">
    <property type="nucleotide sequence ID" value="XM_001644110.1"/>
</dbReference>
<comment type="pathway">
    <text evidence="2">Cofactor biosynthesis; riboflavin biosynthesis.</text>
</comment>
<comment type="function">
    <text evidence="1">Catalyzes an early step in riboflavin biosynthesis, the NADPH-dependent reduction of the ribose side chain of 2,5-diamino-6-ribosylamino-4(3H)-pyrimidinone 5'-phosphate, yielding 2,5-diamino-6-ribitylamino-4(3H)-pyrimidinone 5'-phosphate.</text>
</comment>
<dbReference type="AlphaFoldDB" id="A7TN84"/>
<dbReference type="GeneID" id="5544433"/>
<dbReference type="FunFam" id="3.40.430.10:FF:000011">
    <property type="entry name" value="Rib7p"/>
    <property type="match status" value="1"/>
</dbReference>
<reference evidence="15 16" key="1">
    <citation type="journal article" date="2007" name="Proc. Natl. Acad. Sci. U.S.A.">
        <title>Independent sorting-out of thousands of duplicated gene pairs in two yeast species descended from a whole-genome duplication.</title>
        <authorList>
            <person name="Scannell D.R."/>
            <person name="Frank A.C."/>
            <person name="Conant G.C."/>
            <person name="Byrne K.P."/>
            <person name="Woolfit M."/>
            <person name="Wolfe K.H."/>
        </authorList>
    </citation>
    <scope>NUCLEOTIDE SEQUENCE [LARGE SCALE GENOMIC DNA]</scope>
    <source>
        <strain evidence="16">ATCC 22028 / DSM 70294 / BCRC 21397 / CBS 2163 / NBRC 10782 / NRRL Y-8283 / UCD 57-17</strain>
    </source>
</reference>
<dbReference type="InterPro" id="IPR050765">
    <property type="entry name" value="Riboflavin_Biosynth_HTPR"/>
</dbReference>
<dbReference type="eggNOG" id="ENOG502RZWZ">
    <property type="taxonomic scope" value="Eukaryota"/>
</dbReference>
<evidence type="ECO:0000256" key="1">
    <source>
        <dbReference type="ARBA" id="ARBA00003555"/>
    </source>
</evidence>
<comment type="catalytic activity">
    <reaction evidence="12">
        <text>2,5-diamino-6-(1-D-ribitylamino)pyrimidin-4(3H)-one 5'-phosphate + NAD(+) = 2,5-diamino-6-(1-D-ribosylamino)pyrimidin-4(3H)-one 5'-phosphate + NADH + H(+)</text>
        <dbReference type="Rhea" id="RHEA:27274"/>
        <dbReference type="ChEBI" id="CHEBI:15378"/>
        <dbReference type="ChEBI" id="CHEBI:57540"/>
        <dbReference type="ChEBI" id="CHEBI:57945"/>
        <dbReference type="ChEBI" id="CHEBI:58890"/>
        <dbReference type="ChEBI" id="CHEBI:59545"/>
        <dbReference type="EC" id="1.1.1.302"/>
    </reaction>
</comment>
<dbReference type="PhylomeDB" id="A7TN84"/>
<dbReference type="InterPro" id="IPR024072">
    <property type="entry name" value="DHFR-like_dom_sf"/>
</dbReference>
<evidence type="ECO:0000313" key="16">
    <source>
        <dbReference type="Proteomes" id="UP000000267"/>
    </source>
</evidence>
<evidence type="ECO:0000256" key="8">
    <source>
        <dbReference type="ARBA" id="ARBA00022857"/>
    </source>
</evidence>
<protein>
    <recommendedName>
        <fullName evidence="6">2,5-diamino-6-ribosylamino-4(3H)-pyrimidinone 5'-phosphate reductase</fullName>
        <ecNumber evidence="5">1.1.1.302</ecNumber>
    </recommendedName>
    <alternativeName>
        <fullName evidence="11">2,5-diamino-6-(5-phospho-D-ribosylamino)pyrimidin-4(3H)-one reductase</fullName>
    </alternativeName>
    <alternativeName>
        <fullName evidence="10">2,5-diamino-6-ribitylamino-4(3H)-pyrimidinone 5'-phosphate synthase</fullName>
    </alternativeName>
</protein>
<evidence type="ECO:0000256" key="11">
    <source>
        <dbReference type="ARBA" id="ARBA00031630"/>
    </source>
</evidence>
<dbReference type="UniPathway" id="UPA00275"/>
<comment type="catalytic activity">
    <reaction evidence="13">
        <text>2,5-diamino-6-(1-D-ribitylamino)pyrimidin-4(3H)-one 5'-phosphate + NADP(+) = 2,5-diamino-6-(1-D-ribosylamino)pyrimidin-4(3H)-one 5'-phosphate + NADPH + H(+)</text>
        <dbReference type="Rhea" id="RHEA:27278"/>
        <dbReference type="ChEBI" id="CHEBI:15378"/>
        <dbReference type="ChEBI" id="CHEBI:57783"/>
        <dbReference type="ChEBI" id="CHEBI:58349"/>
        <dbReference type="ChEBI" id="CHEBI:58890"/>
        <dbReference type="ChEBI" id="CHEBI:59545"/>
        <dbReference type="EC" id="1.1.1.302"/>
    </reaction>
</comment>
<keyword evidence="7" id="KW-0686">Riboflavin biosynthesis</keyword>
<dbReference type="GO" id="GO:0009231">
    <property type="term" value="P:riboflavin biosynthetic process"/>
    <property type="evidence" value="ECO:0007669"/>
    <property type="project" value="UniProtKB-UniPathway"/>
</dbReference>
<evidence type="ECO:0000256" key="4">
    <source>
        <dbReference type="ARBA" id="ARBA00011738"/>
    </source>
</evidence>
<dbReference type="OMA" id="HYLRYHH"/>
<dbReference type="NCBIfam" id="TIGR00227">
    <property type="entry name" value="ribD_Cterm"/>
    <property type="match status" value="1"/>
</dbReference>
<proteinExistence type="inferred from homology"/>
<sequence length="242" mass="27080">MSLLELPINIPEILSPYLPLKDDLVKDKPFVTLTYAQSIDARIAAQKGERTVISHEETKTMTHYLRYHHDGILVGTGTVLADDPGLNCKWGKNCFENSPKPIIIDLKQKWKFTGSKLHQLYLNNQGKNPIVVVANEPINKEEHVEYLTIPTTNGKFDWGLLLNALKTNFNLNSIMVEGGAVVINQLLTESHLINSLIVTIGSTYLGNLGVQVSPPRKVLLENVNWWRGTTDAVMCANLKQLK</sequence>
<evidence type="ECO:0000256" key="10">
    <source>
        <dbReference type="ARBA" id="ARBA00030073"/>
    </source>
</evidence>
<comment type="subunit">
    <text evidence="4">Homodimer.</text>
</comment>